<dbReference type="AlphaFoldDB" id="A0A0R3WFT2"/>
<dbReference type="EMBL" id="UYRS01019404">
    <property type="protein sequence ID" value="VDK45143.1"/>
    <property type="molecule type" value="Genomic_DNA"/>
</dbReference>
<organism evidence="5">
    <name type="scientific">Taenia asiatica</name>
    <name type="common">Asian tapeworm</name>
    <dbReference type="NCBI Taxonomy" id="60517"/>
    <lineage>
        <taxon>Eukaryota</taxon>
        <taxon>Metazoa</taxon>
        <taxon>Spiralia</taxon>
        <taxon>Lophotrochozoa</taxon>
        <taxon>Platyhelminthes</taxon>
        <taxon>Cestoda</taxon>
        <taxon>Eucestoda</taxon>
        <taxon>Cyclophyllidea</taxon>
        <taxon>Taeniidae</taxon>
        <taxon>Taenia</taxon>
    </lineage>
</organism>
<name>A0A0R3WFT2_TAEAS</name>
<evidence type="ECO:0000256" key="2">
    <source>
        <dbReference type="SAM" id="Phobius"/>
    </source>
</evidence>
<keyword evidence="2" id="KW-0472">Membrane</keyword>
<evidence type="ECO:0000313" key="3">
    <source>
        <dbReference type="EMBL" id="VDK45143.1"/>
    </source>
</evidence>
<gene>
    <name evidence="3" type="ORF">TASK_LOCUS9726</name>
</gene>
<proteinExistence type="predicted"/>
<keyword evidence="4" id="KW-1185">Reference proteome</keyword>
<dbReference type="OrthoDB" id="10579305at2759"/>
<sequence length="185" mass="20297">MSSLLLLSAKGEGMASFVLPITDAFGPPKYVEHKFYFEIFQLTQFTIFIAALAYLQALMTCYNHKMQRCQQLCQGLTQSFAESSDKHIEEDEGGESGSDGSVETVPTSSPDYASPLIRTMDGSEELFHGSKPASAAELVYINEGTTGSLHQRLCVDAVVSTLINCLRQLRKYLVPNDRTVASVEA</sequence>
<evidence type="ECO:0000313" key="5">
    <source>
        <dbReference type="WBParaSite" id="TASK_0000972501-mRNA-1"/>
    </source>
</evidence>
<evidence type="ECO:0000313" key="4">
    <source>
        <dbReference type="Proteomes" id="UP000282613"/>
    </source>
</evidence>
<protein>
    <submittedName>
        <fullName evidence="5">Pecanex-like protein</fullName>
    </submittedName>
</protein>
<feature type="transmembrane region" description="Helical" evidence="2">
    <location>
        <begin position="39"/>
        <end position="58"/>
    </location>
</feature>
<dbReference type="Proteomes" id="UP000282613">
    <property type="component" value="Unassembled WGS sequence"/>
</dbReference>
<reference evidence="3 4" key="2">
    <citation type="submission" date="2018-11" db="EMBL/GenBank/DDBJ databases">
        <authorList>
            <consortium name="Pathogen Informatics"/>
        </authorList>
    </citation>
    <scope>NUCLEOTIDE SEQUENCE [LARGE SCALE GENOMIC DNA]</scope>
</reference>
<dbReference type="WBParaSite" id="TASK_0000972501-mRNA-1">
    <property type="protein sequence ID" value="TASK_0000972501-mRNA-1"/>
    <property type="gene ID" value="TASK_0000972501"/>
</dbReference>
<accession>A0A0R3WFT2</accession>
<evidence type="ECO:0000256" key="1">
    <source>
        <dbReference type="SAM" id="MobiDB-lite"/>
    </source>
</evidence>
<keyword evidence="2" id="KW-0812">Transmembrane</keyword>
<reference evidence="5" key="1">
    <citation type="submission" date="2017-02" db="UniProtKB">
        <authorList>
            <consortium name="WormBaseParasite"/>
        </authorList>
    </citation>
    <scope>IDENTIFICATION</scope>
</reference>
<keyword evidence="2" id="KW-1133">Transmembrane helix</keyword>
<feature type="region of interest" description="Disordered" evidence="1">
    <location>
        <begin position="84"/>
        <end position="113"/>
    </location>
</feature>